<evidence type="ECO:0000256" key="6">
    <source>
        <dbReference type="ARBA" id="ARBA00023295"/>
    </source>
</evidence>
<keyword evidence="6 9" id="KW-0326">Glycosidase</keyword>
<keyword evidence="5 9" id="KW-0119">Carbohydrate metabolism</keyword>
<dbReference type="SUPFAM" id="SSF51989">
    <property type="entry name" value="Glycosyl hydrolases family 6, cellulases"/>
    <property type="match status" value="1"/>
</dbReference>
<evidence type="ECO:0000256" key="1">
    <source>
        <dbReference type="ARBA" id="ARBA00022729"/>
    </source>
</evidence>
<dbReference type="PRINTS" id="PR00733">
    <property type="entry name" value="GLHYDRLASE6"/>
</dbReference>
<comment type="caution">
    <text evidence="10">The sequence shown here is derived from an EMBL/GenBank/DDBJ whole genome shotgun (WGS) entry which is preliminary data.</text>
</comment>
<keyword evidence="4" id="KW-1015">Disulfide bond</keyword>
<feature type="active site" evidence="8">
    <location>
        <position position="123"/>
    </location>
</feature>
<feature type="signal peptide" evidence="9">
    <location>
        <begin position="1"/>
        <end position="26"/>
    </location>
</feature>
<accession>A0ABV9XRE0</accession>
<dbReference type="InterPro" id="IPR016288">
    <property type="entry name" value="Beta_cellobiohydrolase"/>
</dbReference>
<evidence type="ECO:0000256" key="3">
    <source>
        <dbReference type="ARBA" id="ARBA00023001"/>
    </source>
</evidence>
<keyword evidence="3 9" id="KW-0136">Cellulose degradation</keyword>
<organism evidence="10 11">
    <name type="scientific">Streptomyces coeruleoprunus</name>
    <dbReference type="NCBI Taxonomy" id="285563"/>
    <lineage>
        <taxon>Bacteria</taxon>
        <taxon>Bacillati</taxon>
        <taxon>Actinomycetota</taxon>
        <taxon>Actinomycetes</taxon>
        <taxon>Kitasatosporales</taxon>
        <taxon>Streptomycetaceae</taxon>
        <taxon>Streptomyces</taxon>
    </lineage>
</organism>
<dbReference type="GO" id="GO:0016787">
    <property type="term" value="F:hydrolase activity"/>
    <property type="evidence" value="ECO:0007669"/>
    <property type="project" value="UniProtKB-KW"/>
</dbReference>
<dbReference type="EMBL" id="JBHSJD010000027">
    <property type="protein sequence ID" value="MFC5027044.1"/>
    <property type="molecule type" value="Genomic_DNA"/>
</dbReference>
<evidence type="ECO:0000256" key="7">
    <source>
        <dbReference type="ARBA" id="ARBA00023326"/>
    </source>
</evidence>
<proteinExistence type="inferred from homology"/>
<evidence type="ECO:0000313" key="10">
    <source>
        <dbReference type="EMBL" id="MFC5027044.1"/>
    </source>
</evidence>
<feature type="chain" id="PRO_5044954884" description="Glucanase" evidence="9">
    <location>
        <begin position="27"/>
        <end position="337"/>
    </location>
</feature>
<name>A0ABV9XRE0_9ACTN</name>
<dbReference type="PIRSF" id="PIRSF001100">
    <property type="entry name" value="Beta_cellobiohydrolase"/>
    <property type="match status" value="1"/>
</dbReference>
<evidence type="ECO:0000256" key="5">
    <source>
        <dbReference type="ARBA" id="ARBA00023277"/>
    </source>
</evidence>
<keyword evidence="11" id="KW-1185">Reference proteome</keyword>
<evidence type="ECO:0000256" key="8">
    <source>
        <dbReference type="PROSITE-ProRule" id="PRU10056"/>
    </source>
</evidence>
<keyword evidence="2 9" id="KW-0378">Hydrolase</keyword>
<dbReference type="PANTHER" id="PTHR34876">
    <property type="match status" value="1"/>
</dbReference>
<gene>
    <name evidence="10" type="ORF">ACFPM3_33390</name>
</gene>
<dbReference type="Pfam" id="PF01341">
    <property type="entry name" value="Glyco_hydro_6"/>
    <property type="match status" value="1"/>
</dbReference>
<sequence>MYGSCTGRARTGVALAGALTALLAAAGCGAPDSGEGVRTGPRPPGGNVAFWVNPDGNAARQLAGYETRGEQRNAELIRKIASQPVGEWVGSDRPEEETRRLTEAAARSGRDALLVLYNIPHRDCGQHSAGGAPDGDAYRAWIEGVARGIGDRRATVVLEPDAVMHMVDSCTEQQYHEERYALLAGAVERLKRLPNVRVYLDAGNAGWGRPDQIHEPLRRAGIAKADGFAVNVSNFQTTAASKEYGKKVSAKAGGRHFVIDTSRNGNGPYTEGDPAENWCNPPGRALGERPTTRTGDPLVDAYLWIKRPGESDGDCKGGPKAGEWYPAYALELARNAR</sequence>
<dbReference type="PROSITE" id="PS00655">
    <property type="entry name" value="GLYCOSYL_HYDROL_F6_1"/>
    <property type="match status" value="1"/>
</dbReference>
<dbReference type="PANTHER" id="PTHR34876:SF4">
    <property type="entry name" value="1,4-BETA-D-GLUCAN CELLOBIOHYDROLASE C-RELATED"/>
    <property type="match status" value="1"/>
</dbReference>
<comment type="similarity">
    <text evidence="9">Belongs to the glycosyl hydrolase family 6.</text>
</comment>
<evidence type="ECO:0000256" key="2">
    <source>
        <dbReference type="ARBA" id="ARBA00022801"/>
    </source>
</evidence>
<evidence type="ECO:0000256" key="9">
    <source>
        <dbReference type="RuleBase" id="RU361186"/>
    </source>
</evidence>
<dbReference type="Gene3D" id="3.20.20.40">
    <property type="entry name" value="1, 4-beta cellobiohydrolase"/>
    <property type="match status" value="1"/>
</dbReference>
<keyword evidence="1 9" id="KW-0732">Signal</keyword>
<keyword evidence="7 9" id="KW-0624">Polysaccharide degradation</keyword>
<dbReference type="RefSeq" id="WP_345694025.1">
    <property type="nucleotide sequence ID" value="NZ_BAABIT010000001.1"/>
</dbReference>
<reference evidence="11" key="1">
    <citation type="journal article" date="2019" name="Int. J. Syst. Evol. Microbiol.">
        <title>The Global Catalogue of Microorganisms (GCM) 10K type strain sequencing project: providing services to taxonomists for standard genome sequencing and annotation.</title>
        <authorList>
            <consortium name="The Broad Institute Genomics Platform"/>
            <consortium name="The Broad Institute Genome Sequencing Center for Infectious Disease"/>
            <person name="Wu L."/>
            <person name="Ma J."/>
        </authorList>
    </citation>
    <scope>NUCLEOTIDE SEQUENCE [LARGE SCALE GENOMIC DNA]</scope>
    <source>
        <strain evidence="11">CGMCC 4.1648</strain>
    </source>
</reference>
<dbReference type="Proteomes" id="UP001595829">
    <property type="component" value="Unassembled WGS sequence"/>
</dbReference>
<dbReference type="InterPro" id="IPR036434">
    <property type="entry name" value="Beta_cellobiohydrolase_sf"/>
</dbReference>
<dbReference type="EC" id="3.2.1.-" evidence="9"/>
<evidence type="ECO:0000313" key="11">
    <source>
        <dbReference type="Proteomes" id="UP001595829"/>
    </source>
</evidence>
<dbReference type="InterPro" id="IPR001524">
    <property type="entry name" value="Glyco_hydro_6_CS"/>
</dbReference>
<protein>
    <recommendedName>
        <fullName evidence="9">Glucanase</fullName>
        <ecNumber evidence="9">3.2.1.-</ecNumber>
    </recommendedName>
</protein>
<evidence type="ECO:0000256" key="4">
    <source>
        <dbReference type="ARBA" id="ARBA00023157"/>
    </source>
</evidence>